<reference evidence="2 3" key="1">
    <citation type="submission" date="2019-08" db="EMBL/GenBank/DDBJ databases">
        <title>A chromosome-level genome assembly, high-density linkage maps, and genome scans reveal the genomic architecture of hybrid incompatibilities underlying speciation via character displacement in darters (Percidae: Etheostominae).</title>
        <authorList>
            <person name="Moran R.L."/>
            <person name="Catchen J.M."/>
            <person name="Fuller R.C."/>
        </authorList>
    </citation>
    <scope>NUCLEOTIDE SEQUENCE [LARGE SCALE GENOMIC DNA]</scope>
    <source>
        <strain evidence="2">EspeVRDwgs_2016</strain>
        <tissue evidence="2">Muscle</tissue>
    </source>
</reference>
<dbReference type="EMBL" id="VOFY01000002">
    <property type="protein sequence ID" value="KAA8595370.1"/>
    <property type="molecule type" value="Genomic_DNA"/>
</dbReference>
<keyword evidence="3" id="KW-1185">Reference proteome</keyword>
<accession>A0A5J5DQ22</accession>
<organism evidence="2 3">
    <name type="scientific">Etheostoma spectabile</name>
    <name type="common">orangethroat darter</name>
    <dbReference type="NCBI Taxonomy" id="54343"/>
    <lineage>
        <taxon>Eukaryota</taxon>
        <taxon>Metazoa</taxon>
        <taxon>Chordata</taxon>
        <taxon>Craniata</taxon>
        <taxon>Vertebrata</taxon>
        <taxon>Euteleostomi</taxon>
        <taxon>Actinopterygii</taxon>
        <taxon>Neopterygii</taxon>
        <taxon>Teleostei</taxon>
        <taxon>Neoteleostei</taxon>
        <taxon>Acanthomorphata</taxon>
        <taxon>Eupercaria</taxon>
        <taxon>Perciformes</taxon>
        <taxon>Percoidei</taxon>
        <taxon>Percidae</taxon>
        <taxon>Etheostomatinae</taxon>
        <taxon>Etheostoma</taxon>
    </lineage>
</organism>
<evidence type="ECO:0000313" key="2">
    <source>
        <dbReference type="EMBL" id="KAA8595370.1"/>
    </source>
</evidence>
<evidence type="ECO:0000313" key="3">
    <source>
        <dbReference type="Proteomes" id="UP000327493"/>
    </source>
</evidence>
<name>A0A5J5DQ22_9PERO</name>
<dbReference type="Proteomes" id="UP000327493">
    <property type="component" value="Chromosome 2"/>
</dbReference>
<evidence type="ECO:0000256" key="1">
    <source>
        <dbReference type="SAM" id="MobiDB-lite"/>
    </source>
</evidence>
<proteinExistence type="predicted"/>
<protein>
    <submittedName>
        <fullName evidence="2">Uncharacterized protein</fullName>
    </submittedName>
</protein>
<sequence length="75" mass="8238">MAPKICGATNPPSTIDDTEELTTESERNHTAVSRLSQTSPELGPLTNVGQGIMLIKHMDPEVWQRKCGPRLRAPQ</sequence>
<comment type="caution">
    <text evidence="2">The sequence shown here is derived from an EMBL/GenBank/DDBJ whole genome shotgun (WGS) entry which is preliminary data.</text>
</comment>
<gene>
    <name evidence="2" type="ORF">FQN60_012505</name>
</gene>
<feature type="compositionally biased region" description="Polar residues" evidence="1">
    <location>
        <begin position="30"/>
        <end position="40"/>
    </location>
</feature>
<dbReference type="AlphaFoldDB" id="A0A5J5DQ22"/>
<feature type="region of interest" description="Disordered" evidence="1">
    <location>
        <begin position="1"/>
        <end position="44"/>
    </location>
</feature>